<proteinExistence type="predicted"/>
<organism evidence="4">
    <name type="scientific">marine metagenome</name>
    <dbReference type="NCBI Taxonomy" id="408172"/>
    <lineage>
        <taxon>unclassified sequences</taxon>
        <taxon>metagenomes</taxon>
        <taxon>ecological metagenomes</taxon>
    </lineage>
</organism>
<dbReference type="InterPro" id="IPR015422">
    <property type="entry name" value="PyrdxlP-dep_Trfase_small"/>
</dbReference>
<dbReference type="InterPro" id="IPR015421">
    <property type="entry name" value="PyrdxlP-dep_Trfase_major"/>
</dbReference>
<sequence>MNTQEMGHLSSLYGGYWNHNVLDFCYMTNRYFPPMQMIADMQSRLPELIGSYPSTNWFLSSLLAEQVGVSEHELVVGNGASELINAVVSRYVHRLAVPVPTFEEFVNRAKILGREVRSFTPSQRFDLDIDEFIDHVTKTDSDSALLIRPNNPTGSYICKSDLVYFLDRMKALNLVLVDESFLDFVDAEADSSSLDLIGEYPNLLILKSLSKNCGIPGIRLGYAATGNAERLADLRQDVPIWSINSFAQFFLEEMGGYSQEYIESCFQVRQATKKLVKGLKSVPYLHPYPTQGNFVLCRVLYGFTGTELAERLFEDSRILINDCGSKEGLEGNFIRIACRTETDNDRIVESLMRLAKFTQSDEVGAVGAR</sequence>
<name>A0A381PRS2_9ZZZZ</name>
<feature type="domain" description="Aminotransferase class I/classII large" evidence="3">
    <location>
        <begin position="64"/>
        <end position="351"/>
    </location>
</feature>
<dbReference type="InterPro" id="IPR015424">
    <property type="entry name" value="PyrdxlP-dep_Trfase"/>
</dbReference>
<evidence type="ECO:0000259" key="3">
    <source>
        <dbReference type="Pfam" id="PF00155"/>
    </source>
</evidence>
<dbReference type="PANTHER" id="PTHR42885:SF1">
    <property type="entry name" value="THREONINE-PHOSPHATE DECARBOXYLASE"/>
    <property type="match status" value="1"/>
</dbReference>
<dbReference type="PROSITE" id="PS00105">
    <property type="entry name" value="AA_TRANSFER_CLASS_1"/>
    <property type="match status" value="1"/>
</dbReference>
<keyword evidence="2" id="KW-0663">Pyridoxal phosphate</keyword>
<dbReference type="Gene3D" id="3.40.640.10">
    <property type="entry name" value="Type I PLP-dependent aspartate aminotransferase-like (Major domain)"/>
    <property type="match status" value="1"/>
</dbReference>
<dbReference type="PANTHER" id="PTHR42885">
    <property type="entry name" value="HISTIDINOL-PHOSPHATE AMINOTRANSFERASE-RELATED"/>
    <property type="match status" value="1"/>
</dbReference>
<dbReference type="InterPro" id="IPR004839">
    <property type="entry name" value="Aminotransferase_I/II_large"/>
</dbReference>
<dbReference type="Pfam" id="PF00155">
    <property type="entry name" value="Aminotran_1_2"/>
    <property type="match status" value="1"/>
</dbReference>
<protein>
    <recommendedName>
        <fullName evidence="3">Aminotransferase class I/classII large domain-containing protein</fullName>
    </recommendedName>
</protein>
<dbReference type="GO" id="GO:0003824">
    <property type="term" value="F:catalytic activity"/>
    <property type="evidence" value="ECO:0007669"/>
    <property type="project" value="InterPro"/>
</dbReference>
<reference evidence="4" key="1">
    <citation type="submission" date="2018-05" db="EMBL/GenBank/DDBJ databases">
        <authorList>
            <person name="Lanie J.A."/>
            <person name="Ng W.-L."/>
            <person name="Kazmierczak K.M."/>
            <person name="Andrzejewski T.M."/>
            <person name="Davidsen T.M."/>
            <person name="Wayne K.J."/>
            <person name="Tettelin H."/>
            <person name="Glass J.I."/>
            <person name="Rusch D."/>
            <person name="Podicherti R."/>
            <person name="Tsui H.-C.T."/>
            <person name="Winkler M.E."/>
        </authorList>
    </citation>
    <scope>NUCLEOTIDE SEQUENCE</scope>
</reference>
<evidence type="ECO:0000256" key="2">
    <source>
        <dbReference type="ARBA" id="ARBA00022898"/>
    </source>
</evidence>
<dbReference type="EMBL" id="UINC01001043">
    <property type="protein sequence ID" value="SUZ68787.1"/>
    <property type="molecule type" value="Genomic_DNA"/>
</dbReference>
<comment type="cofactor">
    <cofactor evidence="1">
        <name>pyridoxal 5'-phosphate</name>
        <dbReference type="ChEBI" id="CHEBI:597326"/>
    </cofactor>
</comment>
<evidence type="ECO:0000256" key="1">
    <source>
        <dbReference type="ARBA" id="ARBA00001933"/>
    </source>
</evidence>
<accession>A0A381PRS2</accession>
<dbReference type="SUPFAM" id="SSF53383">
    <property type="entry name" value="PLP-dependent transferases"/>
    <property type="match status" value="1"/>
</dbReference>
<dbReference type="AlphaFoldDB" id="A0A381PRS2"/>
<evidence type="ECO:0000313" key="4">
    <source>
        <dbReference type="EMBL" id="SUZ68787.1"/>
    </source>
</evidence>
<dbReference type="Gene3D" id="3.90.1150.10">
    <property type="entry name" value="Aspartate Aminotransferase, domain 1"/>
    <property type="match status" value="1"/>
</dbReference>
<dbReference type="GO" id="GO:0030170">
    <property type="term" value="F:pyridoxal phosphate binding"/>
    <property type="evidence" value="ECO:0007669"/>
    <property type="project" value="InterPro"/>
</dbReference>
<gene>
    <name evidence="4" type="ORF">METZ01_LOCUS21641</name>
</gene>
<dbReference type="CDD" id="cd00609">
    <property type="entry name" value="AAT_like"/>
    <property type="match status" value="1"/>
</dbReference>
<dbReference type="InterPro" id="IPR004838">
    <property type="entry name" value="NHTrfase_class1_PyrdxlP-BS"/>
</dbReference>